<proteinExistence type="predicted"/>
<dbReference type="InterPro" id="IPR051213">
    <property type="entry name" value="START_lipid_transfer"/>
</dbReference>
<dbReference type="eggNOG" id="KOG2761">
    <property type="taxonomic scope" value="Eukaryota"/>
</dbReference>
<dbReference type="GO" id="GO:0008289">
    <property type="term" value="F:lipid binding"/>
    <property type="evidence" value="ECO:0007669"/>
    <property type="project" value="InterPro"/>
</dbReference>
<dbReference type="OrthoDB" id="495907at2759"/>
<dbReference type="InterPro" id="IPR002913">
    <property type="entry name" value="START_lipid-bd_dom"/>
</dbReference>
<keyword evidence="4" id="KW-1185">Reference proteome</keyword>
<dbReference type="SUPFAM" id="SSF55961">
    <property type="entry name" value="Bet v1-like"/>
    <property type="match status" value="1"/>
</dbReference>
<dbReference type="GO" id="GO:0005737">
    <property type="term" value="C:cytoplasm"/>
    <property type="evidence" value="ECO:0007669"/>
    <property type="project" value="UniProtKB-ARBA"/>
</dbReference>
<sequence length="513" mass="57685">MSNGFGFGFAPSGAATATPAAREERGRGANDLSAMFELAAGMPFPSKEHVGESLKALGEVWPMVFASLVAAFYVLWHPRFGALARGFRMQMLTSSWPGARWTWMAVSSVVTTRSIVIWLAHRNVVVRRIVEVTGLAVALDARRGRRQSRNKEHSSKRCHQDKYSDVGHEPTTFASGVTDVVQRIDYERFKARIGCLPAGVPREDTGEWQLMMDRTEETNNCHYKAWRHILPYGGTEYLSVSLFENATAEEICDFYNSDVTREKWDGLLLKQHCIDKDPRTGAEVLFWERQLPVISNRDYVFSRRTWKDGECYFTITKGLHHPSQPENPKVIRVDPYFSAWRMRTIPGKVPGTFAAECVLLHFEEQKVQQDVARMAVRHGMWGVVKNLCSGFRDFQDTRNQEEATQDAGGVSLRRPDDLSKEMRGFRTRMKKTIGFALPVLLGVLIAQQGTGNLFDVFTHAKRGLVVVQSAHRRRRTLKALQTAGVVAAAAVAERVGERAAEDSAGEDFSVEQV</sequence>
<dbReference type="OMA" id="WRMRTIP"/>
<evidence type="ECO:0000313" key="4">
    <source>
        <dbReference type="Proteomes" id="UP000001568"/>
    </source>
</evidence>
<dbReference type="InterPro" id="IPR023393">
    <property type="entry name" value="START-like_dom_sf"/>
</dbReference>
<dbReference type="HOGENOM" id="CLU_535718_0_0_1"/>
<dbReference type="AlphaFoldDB" id="A4S902"/>
<feature type="compositionally biased region" description="Basic and acidic residues" evidence="1">
    <location>
        <begin position="149"/>
        <end position="167"/>
    </location>
</feature>
<evidence type="ECO:0000256" key="1">
    <source>
        <dbReference type="SAM" id="MobiDB-lite"/>
    </source>
</evidence>
<dbReference type="Gene3D" id="3.30.530.20">
    <property type="match status" value="1"/>
</dbReference>
<name>A4S902_OSTLU</name>
<feature type="region of interest" description="Disordered" evidence="1">
    <location>
        <begin position="146"/>
        <end position="167"/>
    </location>
</feature>
<gene>
    <name evidence="3" type="ORF">OSTLU_25655</name>
</gene>
<protein>
    <recommendedName>
        <fullName evidence="2">START domain-containing protein</fullName>
    </recommendedName>
</protein>
<dbReference type="Gramene" id="ABP00141">
    <property type="protein sequence ID" value="ABP00141"/>
    <property type="gene ID" value="OSTLU_25655"/>
</dbReference>
<reference evidence="3 4" key="1">
    <citation type="journal article" date="2007" name="Proc. Natl. Acad. Sci. U.S.A.">
        <title>The tiny eukaryote Ostreococcus provides genomic insights into the paradox of plankton speciation.</title>
        <authorList>
            <person name="Palenik B."/>
            <person name="Grimwood J."/>
            <person name="Aerts A."/>
            <person name="Rouze P."/>
            <person name="Salamov A."/>
            <person name="Putnam N."/>
            <person name="Dupont C."/>
            <person name="Jorgensen R."/>
            <person name="Derelle E."/>
            <person name="Rombauts S."/>
            <person name="Zhou K."/>
            <person name="Otillar R."/>
            <person name="Merchant S.S."/>
            <person name="Podell S."/>
            <person name="Gaasterland T."/>
            <person name="Napoli C."/>
            <person name="Gendler K."/>
            <person name="Manuell A."/>
            <person name="Tai V."/>
            <person name="Vallon O."/>
            <person name="Piganeau G."/>
            <person name="Jancek S."/>
            <person name="Heijde M."/>
            <person name="Jabbari K."/>
            <person name="Bowler C."/>
            <person name="Lohr M."/>
            <person name="Robbens S."/>
            <person name="Werner G."/>
            <person name="Dubchak I."/>
            <person name="Pazour G.J."/>
            <person name="Ren Q."/>
            <person name="Paulsen I."/>
            <person name="Delwiche C."/>
            <person name="Schmutz J."/>
            <person name="Rokhsar D."/>
            <person name="Van de Peer Y."/>
            <person name="Moreau H."/>
            <person name="Grigoriev I.V."/>
        </authorList>
    </citation>
    <scope>NUCLEOTIDE SEQUENCE [LARGE SCALE GENOMIC DNA]</scope>
    <source>
        <strain evidence="3 4">CCE9901</strain>
    </source>
</reference>
<dbReference type="PROSITE" id="PS50848">
    <property type="entry name" value="START"/>
    <property type="match status" value="1"/>
</dbReference>
<dbReference type="Proteomes" id="UP000001568">
    <property type="component" value="Chromosome 16"/>
</dbReference>
<dbReference type="KEGG" id="olu:OSTLU_25655"/>
<dbReference type="PANTHER" id="PTHR19308:SF39">
    <property type="entry name" value="PHOSPHATIDYLCHOLINE TRANSFER PROTEIN"/>
    <property type="match status" value="1"/>
</dbReference>
<dbReference type="PANTHER" id="PTHR19308">
    <property type="entry name" value="PHOSPHATIDYLCHOLINE TRANSFER PROTEIN"/>
    <property type="match status" value="1"/>
</dbReference>
<accession>A4S902</accession>
<evidence type="ECO:0000259" key="2">
    <source>
        <dbReference type="PROSITE" id="PS50848"/>
    </source>
</evidence>
<dbReference type="RefSeq" id="XP_001421847.1">
    <property type="nucleotide sequence ID" value="XM_001421810.1"/>
</dbReference>
<organism evidence="3 4">
    <name type="scientific">Ostreococcus lucimarinus (strain CCE9901)</name>
    <dbReference type="NCBI Taxonomy" id="436017"/>
    <lineage>
        <taxon>Eukaryota</taxon>
        <taxon>Viridiplantae</taxon>
        <taxon>Chlorophyta</taxon>
        <taxon>Mamiellophyceae</taxon>
        <taxon>Mamiellales</taxon>
        <taxon>Bathycoccaceae</taxon>
        <taxon>Ostreococcus</taxon>
    </lineage>
</organism>
<evidence type="ECO:0000313" key="3">
    <source>
        <dbReference type="EMBL" id="ABP00141.1"/>
    </source>
</evidence>
<feature type="domain" description="START" evidence="2">
    <location>
        <begin position="208"/>
        <end position="396"/>
    </location>
</feature>
<dbReference type="GeneID" id="5006021"/>
<dbReference type="EMBL" id="CP000596">
    <property type="protein sequence ID" value="ABP00141.1"/>
    <property type="molecule type" value="Genomic_DNA"/>
</dbReference>